<feature type="region of interest" description="Disordered" evidence="1">
    <location>
        <begin position="48"/>
        <end position="106"/>
    </location>
</feature>
<reference evidence="2 3" key="1">
    <citation type="journal article" date="2007" name="Science">
        <title>The Chlamydomonas genome reveals the evolution of key animal and plant functions.</title>
        <authorList>
            <person name="Merchant S.S."/>
            <person name="Prochnik S.E."/>
            <person name="Vallon O."/>
            <person name="Harris E.H."/>
            <person name="Karpowicz S.J."/>
            <person name="Witman G.B."/>
            <person name="Terry A."/>
            <person name="Salamov A."/>
            <person name="Fritz-Laylin L.K."/>
            <person name="Marechal-Drouard L."/>
            <person name="Marshall W.F."/>
            <person name="Qu L.H."/>
            <person name="Nelson D.R."/>
            <person name="Sanderfoot A.A."/>
            <person name="Spalding M.H."/>
            <person name="Kapitonov V.V."/>
            <person name="Ren Q."/>
            <person name="Ferris P."/>
            <person name="Lindquist E."/>
            <person name="Shapiro H."/>
            <person name="Lucas S.M."/>
            <person name="Grimwood J."/>
            <person name="Schmutz J."/>
            <person name="Cardol P."/>
            <person name="Cerutti H."/>
            <person name="Chanfreau G."/>
            <person name="Chen C.L."/>
            <person name="Cognat V."/>
            <person name="Croft M.T."/>
            <person name="Dent R."/>
            <person name="Dutcher S."/>
            <person name="Fernandez E."/>
            <person name="Fukuzawa H."/>
            <person name="Gonzalez-Ballester D."/>
            <person name="Gonzalez-Halphen D."/>
            <person name="Hallmann A."/>
            <person name="Hanikenne M."/>
            <person name="Hippler M."/>
            <person name="Inwood W."/>
            <person name="Jabbari K."/>
            <person name="Kalanon M."/>
            <person name="Kuras R."/>
            <person name="Lefebvre P.A."/>
            <person name="Lemaire S.D."/>
            <person name="Lobanov A.V."/>
            <person name="Lohr M."/>
            <person name="Manuell A."/>
            <person name="Meier I."/>
            <person name="Mets L."/>
            <person name="Mittag M."/>
            <person name="Mittelmeier T."/>
            <person name="Moroney J.V."/>
            <person name="Moseley J."/>
            <person name="Napoli C."/>
            <person name="Nedelcu A.M."/>
            <person name="Niyogi K."/>
            <person name="Novoselov S.V."/>
            <person name="Paulsen I.T."/>
            <person name="Pazour G."/>
            <person name="Purton S."/>
            <person name="Ral J.P."/>
            <person name="Riano-Pachon D.M."/>
            <person name="Riekhof W."/>
            <person name="Rymarquis L."/>
            <person name="Schroda M."/>
            <person name="Stern D."/>
            <person name="Umen J."/>
            <person name="Willows R."/>
            <person name="Wilson N."/>
            <person name="Zimmer S.L."/>
            <person name="Allmer J."/>
            <person name="Balk J."/>
            <person name="Bisova K."/>
            <person name="Chen C.J."/>
            <person name="Elias M."/>
            <person name="Gendler K."/>
            <person name="Hauser C."/>
            <person name="Lamb M.R."/>
            <person name="Ledford H."/>
            <person name="Long J.C."/>
            <person name="Minagawa J."/>
            <person name="Page M.D."/>
            <person name="Pan J."/>
            <person name="Pootakham W."/>
            <person name="Roje S."/>
            <person name="Rose A."/>
            <person name="Stahlberg E."/>
            <person name="Terauchi A.M."/>
            <person name="Yang P."/>
            <person name="Ball S."/>
            <person name="Bowler C."/>
            <person name="Dieckmann C.L."/>
            <person name="Gladyshev V.N."/>
            <person name="Green P."/>
            <person name="Jorgensen R."/>
            <person name="Mayfield S."/>
            <person name="Mueller-Roeber B."/>
            <person name="Rajamani S."/>
            <person name="Sayre R.T."/>
            <person name="Brokstein P."/>
            <person name="Dubchak I."/>
            <person name="Goodstein D."/>
            <person name="Hornick L."/>
            <person name="Huang Y.W."/>
            <person name="Jhaveri J."/>
            <person name="Luo Y."/>
            <person name="Martinez D."/>
            <person name="Ngau W.C."/>
            <person name="Otillar B."/>
            <person name="Poliakov A."/>
            <person name="Porter A."/>
            <person name="Szajkowski L."/>
            <person name="Werner G."/>
            <person name="Zhou K."/>
            <person name="Grigoriev I.V."/>
            <person name="Rokhsar D.S."/>
            <person name="Grossman A.R."/>
        </authorList>
    </citation>
    <scope>NUCLEOTIDE SEQUENCE [LARGE SCALE GENOMIC DNA]</scope>
    <source>
        <strain evidence="3">CC-503</strain>
    </source>
</reference>
<name>A0A2K3DHE2_CHLRE</name>
<dbReference type="GeneID" id="66054422"/>
<dbReference type="InParanoid" id="A0A2K3DHE2"/>
<evidence type="ECO:0000256" key="1">
    <source>
        <dbReference type="SAM" id="MobiDB-lite"/>
    </source>
</evidence>
<protein>
    <submittedName>
        <fullName evidence="2">Uncharacterized protein</fullName>
    </submittedName>
</protein>
<dbReference type="EMBL" id="CM008969">
    <property type="protein sequence ID" value="PNW79958.1"/>
    <property type="molecule type" value="Genomic_DNA"/>
</dbReference>
<organism evidence="2 3">
    <name type="scientific">Chlamydomonas reinhardtii</name>
    <name type="common">Chlamydomonas smithii</name>
    <dbReference type="NCBI Taxonomy" id="3055"/>
    <lineage>
        <taxon>Eukaryota</taxon>
        <taxon>Viridiplantae</taxon>
        <taxon>Chlorophyta</taxon>
        <taxon>core chlorophytes</taxon>
        <taxon>Chlorophyceae</taxon>
        <taxon>CS clade</taxon>
        <taxon>Chlamydomonadales</taxon>
        <taxon>Chlamydomonadaceae</taxon>
        <taxon>Chlamydomonas</taxon>
    </lineage>
</organism>
<dbReference type="Gramene" id="PNW79958">
    <property type="protein sequence ID" value="PNW79958"/>
    <property type="gene ID" value="CHLRE_08g373351v5"/>
</dbReference>
<dbReference type="Proteomes" id="UP000006906">
    <property type="component" value="Chromosome 8"/>
</dbReference>
<dbReference type="RefSeq" id="XP_042922083.1">
    <property type="nucleotide sequence ID" value="XM_043065083.1"/>
</dbReference>
<accession>A0A2K3DHE2</accession>
<keyword evidence="3" id="KW-1185">Reference proteome</keyword>
<sequence length="151" mass="15158">MAAQPDDVDGLLASLGLLPAATPPLLAEEMLPAAGAAEPVVAGVAEPAPAVSASDASDTEQQQHSAAAASDYGGLTSSDLSDGPGDSEGGSRPLASDKGDDGLVLIGNGRSVRTLSQSDLAGLRAALHNTPRFENCPHFARYVTRTVNPQG</sequence>
<gene>
    <name evidence="2" type="ORF">CHLRE_08g373351v5</name>
</gene>
<evidence type="ECO:0000313" key="2">
    <source>
        <dbReference type="EMBL" id="PNW79958.1"/>
    </source>
</evidence>
<evidence type="ECO:0000313" key="3">
    <source>
        <dbReference type="Proteomes" id="UP000006906"/>
    </source>
</evidence>
<dbReference type="KEGG" id="cre:CHLRE_08g373351v5"/>
<proteinExistence type="predicted"/>
<dbReference type="AlphaFoldDB" id="A0A2K3DHE2"/>